<dbReference type="InterPro" id="IPR023392">
    <property type="entry name" value="Tom20_dom_sf"/>
</dbReference>
<dbReference type="GO" id="GO:0006886">
    <property type="term" value="P:intracellular protein transport"/>
    <property type="evidence" value="ECO:0007669"/>
    <property type="project" value="InterPro"/>
</dbReference>
<evidence type="ECO:0000256" key="2">
    <source>
        <dbReference type="ARBA" id="ARBA00005792"/>
    </source>
</evidence>
<proteinExistence type="inferred from homology"/>
<dbReference type="GeneTree" id="ENSGT00390000011698"/>
<evidence type="ECO:0000256" key="7">
    <source>
        <dbReference type="ARBA" id="ARBA00023136"/>
    </source>
</evidence>
<organism evidence="10 11">
    <name type="scientific">Mus spicilegus</name>
    <name type="common">Mound-building mouse</name>
    <dbReference type="NCBI Taxonomy" id="10103"/>
    <lineage>
        <taxon>Eukaryota</taxon>
        <taxon>Metazoa</taxon>
        <taxon>Chordata</taxon>
        <taxon>Craniata</taxon>
        <taxon>Vertebrata</taxon>
        <taxon>Euteleostomi</taxon>
        <taxon>Mammalia</taxon>
        <taxon>Eutheria</taxon>
        <taxon>Euarchontoglires</taxon>
        <taxon>Glires</taxon>
        <taxon>Rodentia</taxon>
        <taxon>Myomorpha</taxon>
        <taxon>Muroidea</taxon>
        <taxon>Muridae</taxon>
        <taxon>Murinae</taxon>
        <taxon>Mus</taxon>
        <taxon>Mus</taxon>
    </lineage>
</organism>
<dbReference type="InterPro" id="IPR002056">
    <property type="entry name" value="MAS20"/>
</dbReference>
<accession>A0A8C6H5P0</accession>
<keyword evidence="4" id="KW-1000">Mitochondrion outer membrane</keyword>
<dbReference type="Proteomes" id="UP000694415">
    <property type="component" value="Unplaced"/>
</dbReference>
<feature type="transmembrane region" description="Helical" evidence="9">
    <location>
        <begin position="48"/>
        <end position="73"/>
    </location>
</feature>
<evidence type="ECO:0000256" key="6">
    <source>
        <dbReference type="ARBA" id="ARBA00023128"/>
    </source>
</evidence>
<dbReference type="GO" id="GO:0008320">
    <property type="term" value="F:protein transmembrane transporter activity"/>
    <property type="evidence" value="ECO:0007669"/>
    <property type="project" value="TreeGrafter"/>
</dbReference>
<dbReference type="GO" id="GO:0030943">
    <property type="term" value="F:mitochondrion targeting sequence binding"/>
    <property type="evidence" value="ECO:0007669"/>
    <property type="project" value="TreeGrafter"/>
</dbReference>
<evidence type="ECO:0000256" key="1">
    <source>
        <dbReference type="ARBA" id="ARBA00004572"/>
    </source>
</evidence>
<evidence type="ECO:0000256" key="4">
    <source>
        <dbReference type="ARBA" id="ARBA00022787"/>
    </source>
</evidence>
<evidence type="ECO:0000256" key="5">
    <source>
        <dbReference type="ARBA" id="ARBA00022989"/>
    </source>
</evidence>
<comment type="similarity">
    <text evidence="2">Belongs to the Tom20 family.</text>
</comment>
<dbReference type="AlphaFoldDB" id="A0A8C6H5P0"/>
<dbReference type="PANTHER" id="PTHR12430">
    <property type="entry name" value="MITOCHONDRIAL IMPORT RECEPTOR SUBUNIT TOM20"/>
    <property type="match status" value="1"/>
</dbReference>
<dbReference type="PANTHER" id="PTHR12430:SF1">
    <property type="entry name" value="TOMM20-LIKE PROTEIN 1"/>
    <property type="match status" value="1"/>
</dbReference>
<evidence type="ECO:0000313" key="10">
    <source>
        <dbReference type="Ensembl" id="ENSMSIP00000016187.1"/>
    </source>
</evidence>
<evidence type="ECO:0000256" key="8">
    <source>
        <dbReference type="ARBA" id="ARBA00071254"/>
    </source>
</evidence>
<dbReference type="Pfam" id="PF02064">
    <property type="entry name" value="MAS20"/>
    <property type="match status" value="1"/>
</dbReference>
<dbReference type="PRINTS" id="PR01989">
    <property type="entry name" value="EUOM20RECPTR"/>
</dbReference>
<dbReference type="Gene3D" id="1.20.960.10">
    <property type="entry name" value="Mitochondrial outer membrane translocase complex, subunit Tom20 domain"/>
    <property type="match status" value="1"/>
</dbReference>
<dbReference type="Ensembl" id="ENSMSIT00000020551.1">
    <property type="protein sequence ID" value="ENSMSIP00000016187.1"/>
    <property type="gene ID" value="ENSMSIG00000013930.1"/>
</dbReference>
<reference evidence="10" key="1">
    <citation type="submission" date="2025-08" db="UniProtKB">
        <authorList>
            <consortium name="Ensembl"/>
        </authorList>
    </citation>
    <scope>IDENTIFICATION</scope>
</reference>
<evidence type="ECO:0000256" key="9">
    <source>
        <dbReference type="SAM" id="Phobius"/>
    </source>
</evidence>
<dbReference type="GO" id="GO:0006605">
    <property type="term" value="P:protein targeting"/>
    <property type="evidence" value="ECO:0007669"/>
    <property type="project" value="InterPro"/>
</dbReference>
<reference evidence="10" key="2">
    <citation type="submission" date="2025-09" db="UniProtKB">
        <authorList>
            <consortium name="Ensembl"/>
        </authorList>
    </citation>
    <scope>IDENTIFICATION</scope>
</reference>
<name>A0A8C6H5P0_MUSSI</name>
<dbReference type="FunFam" id="1.20.960.10:FF:000003">
    <property type="entry name" value="Translocase of outer mitochondrial membrane 20 like"/>
    <property type="match status" value="1"/>
</dbReference>
<protein>
    <recommendedName>
        <fullName evidence="8">TOMM20-like protein 1</fullName>
    </recommendedName>
</protein>
<evidence type="ECO:0000256" key="3">
    <source>
        <dbReference type="ARBA" id="ARBA00022692"/>
    </source>
</evidence>
<keyword evidence="6" id="KW-0496">Mitochondrion</keyword>
<dbReference type="GO" id="GO:0005742">
    <property type="term" value="C:mitochondrial outer membrane translocase complex"/>
    <property type="evidence" value="ECO:0007669"/>
    <property type="project" value="InterPro"/>
</dbReference>
<dbReference type="SUPFAM" id="SSF47157">
    <property type="entry name" value="Mitochondrial import receptor subunit Tom20"/>
    <property type="match status" value="1"/>
</dbReference>
<keyword evidence="3 9" id="KW-0812">Transmembrane</keyword>
<keyword evidence="7 9" id="KW-0472">Membrane</keyword>
<dbReference type="GO" id="GO:0030150">
    <property type="term" value="P:protein import into mitochondrial matrix"/>
    <property type="evidence" value="ECO:0007669"/>
    <property type="project" value="TreeGrafter"/>
</dbReference>
<keyword evidence="11" id="KW-1185">Reference proteome</keyword>
<dbReference type="GO" id="GO:0016031">
    <property type="term" value="P:tRNA import into mitochondrion"/>
    <property type="evidence" value="ECO:0007669"/>
    <property type="project" value="TreeGrafter"/>
</dbReference>
<sequence>MPWPQEMVLSGWRRLRIPESWVRDPGFAHVWLARAQRSLGSPMPSVRLGVGLLAGLAAGGAVVLLSYCVYLDWRRHRDPAFRRRLQDKRRAGQPKAQAPARQLWDPVKKEELQEYFFREVQMGKLCLIRGERGMGFEHLTNALLVCEQPKELLMFFKKTLPPEVFQMLLDKIPLICQQLEETCRSMEHLKDDPD</sequence>
<evidence type="ECO:0000313" key="11">
    <source>
        <dbReference type="Proteomes" id="UP000694415"/>
    </source>
</evidence>
<comment type="subcellular location">
    <subcellularLocation>
        <location evidence="1">Mitochondrion outer membrane</location>
        <topology evidence="1">Single-pass membrane protein</topology>
    </subcellularLocation>
</comment>
<keyword evidence="5 9" id="KW-1133">Transmembrane helix</keyword>
<dbReference type="PRINTS" id="PR00351">
    <property type="entry name" value="OM20RECEPTOR"/>
</dbReference>
<dbReference type="InterPro" id="IPR022422">
    <property type="entry name" value="MAS20_rcpt_metazoan"/>
</dbReference>